<dbReference type="InterPro" id="IPR013154">
    <property type="entry name" value="ADH-like_N"/>
</dbReference>
<evidence type="ECO:0000256" key="2">
    <source>
        <dbReference type="ARBA" id="ARBA00008072"/>
    </source>
</evidence>
<accession>A0A4R6V5X6</accession>
<evidence type="ECO:0000313" key="9">
    <source>
        <dbReference type="Proteomes" id="UP000295281"/>
    </source>
</evidence>
<comment type="caution">
    <text evidence="8">The sequence shown here is derived from an EMBL/GenBank/DDBJ whole genome shotgun (WGS) entry which is preliminary data.</text>
</comment>
<dbReference type="GO" id="GO:0016616">
    <property type="term" value="F:oxidoreductase activity, acting on the CH-OH group of donors, NAD or NADP as acceptor"/>
    <property type="evidence" value="ECO:0007669"/>
    <property type="project" value="InterPro"/>
</dbReference>
<keyword evidence="4 6" id="KW-0862">Zinc</keyword>
<dbReference type="Gene3D" id="3.90.180.10">
    <property type="entry name" value="Medium-chain alcohol dehydrogenases, catalytic domain"/>
    <property type="match status" value="1"/>
</dbReference>
<dbReference type="InterPro" id="IPR045306">
    <property type="entry name" value="SDH-like"/>
</dbReference>
<dbReference type="EMBL" id="SNYN01000002">
    <property type="protein sequence ID" value="TDQ54288.1"/>
    <property type="molecule type" value="Genomic_DNA"/>
</dbReference>
<dbReference type="PROSITE" id="PS00059">
    <property type="entry name" value="ADH_ZINC"/>
    <property type="match status" value="1"/>
</dbReference>
<dbReference type="InterPro" id="IPR002328">
    <property type="entry name" value="ADH_Zn_CS"/>
</dbReference>
<dbReference type="PANTHER" id="PTHR43161:SF9">
    <property type="entry name" value="SORBITOL DEHYDROGENASE"/>
    <property type="match status" value="1"/>
</dbReference>
<reference evidence="8 9" key="1">
    <citation type="submission" date="2019-03" db="EMBL/GenBank/DDBJ databases">
        <title>Genomic Encyclopedia of Type Strains, Phase IV (KMG-IV): sequencing the most valuable type-strain genomes for metagenomic binning, comparative biology and taxonomic classification.</title>
        <authorList>
            <person name="Goeker M."/>
        </authorList>
    </citation>
    <scope>NUCLEOTIDE SEQUENCE [LARGE SCALE GENOMIC DNA]</scope>
    <source>
        <strain evidence="8 9">DSM 46770</strain>
    </source>
</reference>
<sequence length="344" mass="35778">MTSQPVPLPTTTRASVLLAAGELAVEERALTPPAADEVLVRVASVGVCGSDVHYFRDGRIGDFVVEAPLVLGHEAAGTIVAVGGAVDPARVGTRVSIEPQRANLTSAETLRGRYNLDPDMEFYATPPIDGAFAEFVTIQAHFAHEVPDSVSDDAAALMEPLSVGVASARKAGLTVGHRVLVTGAGPIGLILVQVARAYGASEVIVTDIEPSRLETALRLGASQALDPREADVTALGVDVFLEASGAVPAIRSGLRALRPGGVAVLIGMGPDEVALPLPVIQNRELVVTGVFRYANTWPTAIGLVRSGRVDLDAIVTGHYDLDHVREALESTSSPATLKSMVVPG</sequence>
<organism evidence="8 9">
    <name type="scientific">Actinorugispora endophytica</name>
    <dbReference type="NCBI Taxonomy" id="1605990"/>
    <lineage>
        <taxon>Bacteria</taxon>
        <taxon>Bacillati</taxon>
        <taxon>Actinomycetota</taxon>
        <taxon>Actinomycetes</taxon>
        <taxon>Streptosporangiales</taxon>
        <taxon>Nocardiopsidaceae</taxon>
        <taxon>Actinorugispora</taxon>
    </lineage>
</organism>
<dbReference type="AlphaFoldDB" id="A0A4R6V5X6"/>
<feature type="domain" description="Enoyl reductase (ER)" evidence="7">
    <location>
        <begin position="21"/>
        <end position="341"/>
    </location>
</feature>
<dbReference type="SUPFAM" id="SSF51735">
    <property type="entry name" value="NAD(P)-binding Rossmann-fold domains"/>
    <property type="match status" value="1"/>
</dbReference>
<dbReference type="PANTHER" id="PTHR43161">
    <property type="entry name" value="SORBITOL DEHYDROGENASE"/>
    <property type="match status" value="1"/>
</dbReference>
<dbReference type="Proteomes" id="UP000295281">
    <property type="component" value="Unassembled WGS sequence"/>
</dbReference>
<name>A0A4R6V5X6_9ACTN</name>
<evidence type="ECO:0000256" key="6">
    <source>
        <dbReference type="RuleBase" id="RU361277"/>
    </source>
</evidence>
<dbReference type="SUPFAM" id="SSF50129">
    <property type="entry name" value="GroES-like"/>
    <property type="match status" value="1"/>
</dbReference>
<dbReference type="OrthoDB" id="9797931at2"/>
<evidence type="ECO:0000256" key="3">
    <source>
        <dbReference type="ARBA" id="ARBA00022723"/>
    </source>
</evidence>
<gene>
    <name evidence="8" type="ORF">EV190_102122</name>
</gene>
<evidence type="ECO:0000256" key="5">
    <source>
        <dbReference type="ARBA" id="ARBA00023002"/>
    </source>
</evidence>
<keyword evidence="5" id="KW-0560">Oxidoreductase</keyword>
<dbReference type="CDD" id="cd05285">
    <property type="entry name" value="sorbitol_DH"/>
    <property type="match status" value="1"/>
</dbReference>
<protein>
    <submittedName>
        <fullName evidence="8">L-iditol 2-dehydrogenase</fullName>
    </submittedName>
</protein>
<dbReference type="InterPro" id="IPR011032">
    <property type="entry name" value="GroES-like_sf"/>
</dbReference>
<dbReference type="InterPro" id="IPR036291">
    <property type="entry name" value="NAD(P)-bd_dom_sf"/>
</dbReference>
<dbReference type="Gene3D" id="3.40.50.720">
    <property type="entry name" value="NAD(P)-binding Rossmann-like Domain"/>
    <property type="match status" value="1"/>
</dbReference>
<evidence type="ECO:0000313" key="8">
    <source>
        <dbReference type="EMBL" id="TDQ54288.1"/>
    </source>
</evidence>
<dbReference type="Pfam" id="PF00107">
    <property type="entry name" value="ADH_zinc_N"/>
    <property type="match status" value="1"/>
</dbReference>
<dbReference type="Pfam" id="PF08240">
    <property type="entry name" value="ADH_N"/>
    <property type="match status" value="1"/>
</dbReference>
<comment type="similarity">
    <text evidence="2 6">Belongs to the zinc-containing alcohol dehydrogenase family.</text>
</comment>
<dbReference type="InterPro" id="IPR013149">
    <property type="entry name" value="ADH-like_C"/>
</dbReference>
<dbReference type="GO" id="GO:0008270">
    <property type="term" value="F:zinc ion binding"/>
    <property type="evidence" value="ECO:0007669"/>
    <property type="project" value="InterPro"/>
</dbReference>
<comment type="cofactor">
    <cofactor evidence="1 6">
        <name>Zn(2+)</name>
        <dbReference type="ChEBI" id="CHEBI:29105"/>
    </cofactor>
</comment>
<dbReference type="RefSeq" id="WP_133740282.1">
    <property type="nucleotide sequence ID" value="NZ_SNYN01000002.1"/>
</dbReference>
<evidence type="ECO:0000259" key="7">
    <source>
        <dbReference type="SMART" id="SM00829"/>
    </source>
</evidence>
<keyword evidence="9" id="KW-1185">Reference proteome</keyword>
<proteinExistence type="inferred from homology"/>
<dbReference type="InterPro" id="IPR020843">
    <property type="entry name" value="ER"/>
</dbReference>
<keyword evidence="3 6" id="KW-0479">Metal-binding</keyword>
<evidence type="ECO:0000256" key="4">
    <source>
        <dbReference type="ARBA" id="ARBA00022833"/>
    </source>
</evidence>
<dbReference type="SMART" id="SM00829">
    <property type="entry name" value="PKS_ER"/>
    <property type="match status" value="1"/>
</dbReference>
<evidence type="ECO:0000256" key="1">
    <source>
        <dbReference type="ARBA" id="ARBA00001947"/>
    </source>
</evidence>